<evidence type="ECO:0000313" key="1">
    <source>
        <dbReference type="EMBL" id="MBX60072.1"/>
    </source>
</evidence>
<name>A0A2P2PZB1_RHIMU</name>
<protein>
    <submittedName>
        <fullName evidence="1">Uncharacterized protein</fullName>
    </submittedName>
</protein>
<reference evidence="1" key="1">
    <citation type="submission" date="2018-02" db="EMBL/GenBank/DDBJ databases">
        <title>Rhizophora mucronata_Transcriptome.</title>
        <authorList>
            <person name="Meera S.P."/>
            <person name="Sreeshan A."/>
            <person name="Augustine A."/>
        </authorList>
    </citation>
    <scope>NUCLEOTIDE SEQUENCE</scope>
    <source>
        <tissue evidence="1">Leaf</tissue>
    </source>
</reference>
<proteinExistence type="predicted"/>
<sequence>MSTPRTLKSIHIDKQGHLLAYYSKAQQRKGICFMEDKST</sequence>
<dbReference type="AlphaFoldDB" id="A0A2P2PZB1"/>
<accession>A0A2P2PZB1</accession>
<organism evidence="1">
    <name type="scientific">Rhizophora mucronata</name>
    <name type="common">Asiatic mangrove</name>
    <dbReference type="NCBI Taxonomy" id="61149"/>
    <lineage>
        <taxon>Eukaryota</taxon>
        <taxon>Viridiplantae</taxon>
        <taxon>Streptophyta</taxon>
        <taxon>Embryophyta</taxon>
        <taxon>Tracheophyta</taxon>
        <taxon>Spermatophyta</taxon>
        <taxon>Magnoliopsida</taxon>
        <taxon>eudicotyledons</taxon>
        <taxon>Gunneridae</taxon>
        <taxon>Pentapetalae</taxon>
        <taxon>rosids</taxon>
        <taxon>fabids</taxon>
        <taxon>Malpighiales</taxon>
        <taxon>Rhizophoraceae</taxon>
        <taxon>Rhizophora</taxon>
    </lineage>
</organism>
<dbReference type="EMBL" id="GGEC01079588">
    <property type="protein sequence ID" value="MBX60072.1"/>
    <property type="molecule type" value="Transcribed_RNA"/>
</dbReference>